<reference evidence="2 3" key="1">
    <citation type="journal article" date="2011" name="J. Bacteriol.">
        <title>Genome sequence of the 1,4-dioxane-degrading Pseudonocardia dioxanivorans strain CB1190.</title>
        <authorList>
            <person name="Sales C.M."/>
            <person name="Mahendra S."/>
            <person name="Grostern A."/>
            <person name="Parales R.E."/>
            <person name="Goodwin L.A."/>
            <person name="Woyke T."/>
            <person name="Nolan M."/>
            <person name="Lapidus A."/>
            <person name="Chertkov O."/>
            <person name="Ovchinnikova G."/>
            <person name="Sczyrba A."/>
            <person name="Alvarez-Cohen L."/>
        </authorList>
    </citation>
    <scope>NUCLEOTIDE SEQUENCE [LARGE SCALE GENOMIC DNA]</scope>
    <source>
        <strain evidence="3">ATCC 55486 / DSM 44775 / JCM 13855 / CB1190</strain>
    </source>
</reference>
<name>F4CLL6_PSEUX</name>
<dbReference type="AlphaFoldDB" id="F4CLL6"/>
<evidence type="ECO:0000256" key="1">
    <source>
        <dbReference type="SAM" id="MobiDB-lite"/>
    </source>
</evidence>
<dbReference type="HOGENOM" id="CLU_3405030_0_0_11"/>
<keyword evidence="3" id="KW-1185">Reference proteome</keyword>
<gene>
    <name evidence="2" type="ordered locus">Psed_4927</name>
</gene>
<proteinExistence type="predicted"/>
<protein>
    <submittedName>
        <fullName evidence="2">Uncharacterized protein</fullName>
    </submittedName>
</protein>
<sequence>MSRPVAGSSLRTTLGLPRPANRFVPQEASA</sequence>
<organism evidence="2 3">
    <name type="scientific">Pseudonocardia dioxanivorans (strain ATCC 55486 / DSM 44775 / JCM 13855 / CB1190)</name>
    <dbReference type="NCBI Taxonomy" id="675635"/>
    <lineage>
        <taxon>Bacteria</taxon>
        <taxon>Bacillati</taxon>
        <taxon>Actinomycetota</taxon>
        <taxon>Actinomycetes</taxon>
        <taxon>Pseudonocardiales</taxon>
        <taxon>Pseudonocardiaceae</taxon>
        <taxon>Pseudonocardia</taxon>
    </lineage>
</organism>
<dbReference type="KEGG" id="pdx:Psed_4927"/>
<feature type="region of interest" description="Disordered" evidence="1">
    <location>
        <begin position="1"/>
        <end position="30"/>
    </location>
</feature>
<accession>F4CLL6</accession>
<dbReference type="EMBL" id="CP002593">
    <property type="protein sequence ID" value="AEA27069.1"/>
    <property type="molecule type" value="Genomic_DNA"/>
</dbReference>
<dbReference type="Proteomes" id="UP000007809">
    <property type="component" value="Chromosome"/>
</dbReference>
<evidence type="ECO:0000313" key="2">
    <source>
        <dbReference type="EMBL" id="AEA27069.1"/>
    </source>
</evidence>
<evidence type="ECO:0000313" key="3">
    <source>
        <dbReference type="Proteomes" id="UP000007809"/>
    </source>
</evidence>